<dbReference type="Proteomes" id="UP001303889">
    <property type="component" value="Unassembled WGS sequence"/>
</dbReference>
<proteinExistence type="predicted"/>
<feature type="compositionally biased region" description="Pro residues" evidence="1">
    <location>
        <begin position="35"/>
        <end position="50"/>
    </location>
</feature>
<dbReference type="EMBL" id="MU855353">
    <property type="protein sequence ID" value="KAK3905589.1"/>
    <property type="molecule type" value="Genomic_DNA"/>
</dbReference>
<name>A0AAN6MRL1_9PEZI</name>
<feature type="compositionally biased region" description="Polar residues" evidence="1">
    <location>
        <begin position="1"/>
        <end position="21"/>
    </location>
</feature>
<comment type="caution">
    <text evidence="2">The sequence shown here is derived from an EMBL/GenBank/DDBJ whole genome shotgun (WGS) entry which is preliminary data.</text>
</comment>
<evidence type="ECO:0000313" key="2">
    <source>
        <dbReference type="EMBL" id="KAK3905589.1"/>
    </source>
</evidence>
<accession>A0AAN6MRL1</accession>
<dbReference type="AlphaFoldDB" id="A0AAN6MRL1"/>
<evidence type="ECO:0000256" key="1">
    <source>
        <dbReference type="SAM" id="MobiDB-lite"/>
    </source>
</evidence>
<gene>
    <name evidence="2" type="ORF">C8A05DRAFT_30592</name>
</gene>
<keyword evidence="3" id="KW-1185">Reference proteome</keyword>
<organism evidence="2 3">
    <name type="scientific">Staphylotrichum tortipilum</name>
    <dbReference type="NCBI Taxonomy" id="2831512"/>
    <lineage>
        <taxon>Eukaryota</taxon>
        <taxon>Fungi</taxon>
        <taxon>Dikarya</taxon>
        <taxon>Ascomycota</taxon>
        <taxon>Pezizomycotina</taxon>
        <taxon>Sordariomycetes</taxon>
        <taxon>Sordariomycetidae</taxon>
        <taxon>Sordariales</taxon>
        <taxon>Chaetomiaceae</taxon>
        <taxon>Staphylotrichum</taxon>
    </lineage>
</organism>
<reference evidence="2" key="2">
    <citation type="submission" date="2023-05" db="EMBL/GenBank/DDBJ databases">
        <authorList>
            <consortium name="Lawrence Berkeley National Laboratory"/>
            <person name="Steindorff A."/>
            <person name="Hensen N."/>
            <person name="Bonometti L."/>
            <person name="Westerberg I."/>
            <person name="Brannstrom I.O."/>
            <person name="Guillou S."/>
            <person name="Cros-Aarteil S."/>
            <person name="Calhoun S."/>
            <person name="Haridas S."/>
            <person name="Kuo A."/>
            <person name="Mondo S."/>
            <person name="Pangilinan J."/>
            <person name="Riley R."/>
            <person name="Labutti K."/>
            <person name="Andreopoulos B."/>
            <person name="Lipzen A."/>
            <person name="Chen C."/>
            <person name="Yanf M."/>
            <person name="Daum C."/>
            <person name="Ng V."/>
            <person name="Clum A."/>
            <person name="Ohm R."/>
            <person name="Martin F."/>
            <person name="Silar P."/>
            <person name="Natvig D."/>
            <person name="Lalanne C."/>
            <person name="Gautier V."/>
            <person name="Ament-Velasquez S.L."/>
            <person name="Kruys A."/>
            <person name="Hutchinson M.I."/>
            <person name="Powell A.J."/>
            <person name="Barry K."/>
            <person name="Miller A.N."/>
            <person name="Grigoriev I.V."/>
            <person name="Debuchy R."/>
            <person name="Gladieux P."/>
            <person name="Thoren M.H."/>
            <person name="Johannesson H."/>
        </authorList>
    </citation>
    <scope>NUCLEOTIDE SEQUENCE</scope>
    <source>
        <strain evidence="2">CBS 103.79</strain>
    </source>
</reference>
<evidence type="ECO:0000313" key="3">
    <source>
        <dbReference type="Proteomes" id="UP001303889"/>
    </source>
</evidence>
<feature type="region of interest" description="Disordered" evidence="1">
    <location>
        <begin position="1"/>
        <end position="70"/>
    </location>
</feature>
<sequence length="278" mass="29697">MAGSITTEFSPIAPKTQTHSGLPSKRASTMTATSPMPPPSPAWQPEPTPNPDNSNEPIAPTVPQGGKQLRREISSEPVAPKMREGGEHLGREVACTWELLEKGQPHFEATTVHIRPPRLGADPQHRAHNPSDPCRHILTSIDIASLAAGGLMTATILNFNQNVPGTCPSPSADPRWAASIPLLRHMPQALRCPDPSTYVLALSVYSAVGMLQVALEPRYWADCGLVAALATVGAGGVYGPRYMVDVLILGGFLSLVCSKVVAWYVDYCGRGERGVGRN</sequence>
<reference evidence="2" key="1">
    <citation type="journal article" date="2023" name="Mol. Phylogenet. Evol.">
        <title>Genome-scale phylogeny and comparative genomics of the fungal order Sordariales.</title>
        <authorList>
            <person name="Hensen N."/>
            <person name="Bonometti L."/>
            <person name="Westerberg I."/>
            <person name="Brannstrom I.O."/>
            <person name="Guillou S."/>
            <person name="Cros-Aarteil S."/>
            <person name="Calhoun S."/>
            <person name="Haridas S."/>
            <person name="Kuo A."/>
            <person name="Mondo S."/>
            <person name="Pangilinan J."/>
            <person name="Riley R."/>
            <person name="LaButti K."/>
            <person name="Andreopoulos B."/>
            <person name="Lipzen A."/>
            <person name="Chen C."/>
            <person name="Yan M."/>
            <person name="Daum C."/>
            <person name="Ng V."/>
            <person name="Clum A."/>
            <person name="Steindorff A."/>
            <person name="Ohm R.A."/>
            <person name="Martin F."/>
            <person name="Silar P."/>
            <person name="Natvig D.O."/>
            <person name="Lalanne C."/>
            <person name="Gautier V."/>
            <person name="Ament-Velasquez S.L."/>
            <person name="Kruys A."/>
            <person name="Hutchinson M.I."/>
            <person name="Powell A.J."/>
            <person name="Barry K."/>
            <person name="Miller A.N."/>
            <person name="Grigoriev I.V."/>
            <person name="Debuchy R."/>
            <person name="Gladieux P."/>
            <person name="Hiltunen Thoren M."/>
            <person name="Johannesson H."/>
        </authorList>
    </citation>
    <scope>NUCLEOTIDE SEQUENCE</scope>
    <source>
        <strain evidence="2">CBS 103.79</strain>
    </source>
</reference>
<protein>
    <submittedName>
        <fullName evidence="2">Uncharacterized protein</fullName>
    </submittedName>
</protein>